<feature type="non-terminal residue" evidence="1">
    <location>
        <position position="1"/>
    </location>
</feature>
<gene>
    <name evidence="1" type="ORF">GMARGA_LOCUS42708</name>
</gene>
<proteinExistence type="predicted"/>
<accession>A0ABN7XG20</accession>
<dbReference type="CDD" id="cd00590">
    <property type="entry name" value="RRM_SF"/>
    <property type="match status" value="1"/>
</dbReference>
<evidence type="ECO:0000313" key="1">
    <source>
        <dbReference type="EMBL" id="CAG8853887.1"/>
    </source>
</evidence>
<comment type="caution">
    <text evidence="1">The sequence shown here is derived from an EMBL/GenBank/DDBJ whole genome shotgun (WGS) entry which is preliminary data.</text>
</comment>
<feature type="non-terminal residue" evidence="1">
    <location>
        <position position="102"/>
    </location>
</feature>
<keyword evidence="2" id="KW-1185">Reference proteome</keyword>
<name>A0ABN7XG20_GIGMA</name>
<protein>
    <submittedName>
        <fullName evidence="1">14989_t:CDS:1</fullName>
    </submittedName>
</protein>
<sequence>STICNIPMRAIDSLLFRQLKRYKVQAIHILKNSNGNRARRAYIYFKSKQDKVEAQVTNMYYFNTKLEWHVYPEEAKNKSFTYSHHLGERKIANHNKRKVTES</sequence>
<evidence type="ECO:0000313" key="2">
    <source>
        <dbReference type="Proteomes" id="UP000789901"/>
    </source>
</evidence>
<dbReference type="Proteomes" id="UP000789901">
    <property type="component" value="Unassembled WGS sequence"/>
</dbReference>
<dbReference type="InterPro" id="IPR035979">
    <property type="entry name" value="RBD_domain_sf"/>
</dbReference>
<reference evidence="1 2" key="1">
    <citation type="submission" date="2021-06" db="EMBL/GenBank/DDBJ databases">
        <authorList>
            <person name="Kallberg Y."/>
            <person name="Tangrot J."/>
            <person name="Rosling A."/>
        </authorList>
    </citation>
    <scope>NUCLEOTIDE SEQUENCE [LARGE SCALE GENOMIC DNA]</scope>
    <source>
        <strain evidence="1 2">120-4 pot B 10/14</strain>
    </source>
</reference>
<dbReference type="EMBL" id="CAJVQB010130424">
    <property type="protein sequence ID" value="CAG8853887.1"/>
    <property type="molecule type" value="Genomic_DNA"/>
</dbReference>
<dbReference type="SUPFAM" id="SSF54928">
    <property type="entry name" value="RNA-binding domain, RBD"/>
    <property type="match status" value="1"/>
</dbReference>
<organism evidence="1 2">
    <name type="scientific">Gigaspora margarita</name>
    <dbReference type="NCBI Taxonomy" id="4874"/>
    <lineage>
        <taxon>Eukaryota</taxon>
        <taxon>Fungi</taxon>
        <taxon>Fungi incertae sedis</taxon>
        <taxon>Mucoromycota</taxon>
        <taxon>Glomeromycotina</taxon>
        <taxon>Glomeromycetes</taxon>
        <taxon>Diversisporales</taxon>
        <taxon>Gigasporaceae</taxon>
        <taxon>Gigaspora</taxon>
    </lineage>
</organism>